<comment type="similarity">
    <text evidence="2 8">Belongs to the major facilitator superfamily. Bcr/CmlA family.</text>
</comment>
<comment type="subcellular location">
    <subcellularLocation>
        <location evidence="8">Cell inner membrane</location>
        <topology evidence="8">Multi-pass membrane protein</topology>
    </subcellularLocation>
    <subcellularLocation>
        <location evidence="1">Cell membrane</location>
        <topology evidence="1">Multi-pass membrane protein</topology>
    </subcellularLocation>
</comment>
<dbReference type="InterPro" id="IPR050189">
    <property type="entry name" value="MFS_Efflux_Transporters"/>
</dbReference>
<feature type="transmembrane region" description="Helical" evidence="8">
    <location>
        <begin position="49"/>
        <end position="67"/>
    </location>
</feature>
<dbReference type="EMBL" id="NFSB01000067">
    <property type="protein sequence ID" value="OUM35360.1"/>
    <property type="molecule type" value="Genomic_DNA"/>
</dbReference>
<dbReference type="InterPro" id="IPR020846">
    <property type="entry name" value="MFS_dom"/>
</dbReference>
<evidence type="ECO:0000256" key="6">
    <source>
        <dbReference type="ARBA" id="ARBA00022989"/>
    </source>
</evidence>
<keyword evidence="8" id="KW-0997">Cell inner membrane</keyword>
<evidence type="ECO:0000256" key="5">
    <source>
        <dbReference type="ARBA" id="ARBA00022692"/>
    </source>
</evidence>
<feature type="transmembrane region" description="Helical" evidence="8">
    <location>
        <begin position="211"/>
        <end position="235"/>
    </location>
</feature>
<evidence type="ECO:0000313" key="10">
    <source>
        <dbReference type="EMBL" id="OUM35360.1"/>
    </source>
</evidence>
<comment type="caution">
    <text evidence="8">Lacks conserved residue(s) required for the propagation of feature annotation.</text>
</comment>
<evidence type="ECO:0000256" key="3">
    <source>
        <dbReference type="ARBA" id="ARBA00022448"/>
    </source>
</evidence>
<evidence type="ECO:0000256" key="7">
    <source>
        <dbReference type="ARBA" id="ARBA00023136"/>
    </source>
</evidence>
<dbReference type="InterPro" id="IPR004812">
    <property type="entry name" value="Efflux_drug-R_Bcr/CmlA"/>
</dbReference>
<protein>
    <recommendedName>
        <fullName evidence="8">Bcr/CflA family efflux transporter</fullName>
    </recommendedName>
</protein>
<feature type="transmembrane region" description="Helical" evidence="8">
    <location>
        <begin position="336"/>
        <end position="358"/>
    </location>
</feature>
<organism evidence="10 11">
    <name type="scientific">Pseudomonas putida</name>
    <name type="common">Arthrobacter siderocapsulatus</name>
    <dbReference type="NCBI Taxonomy" id="303"/>
    <lineage>
        <taxon>Bacteria</taxon>
        <taxon>Pseudomonadati</taxon>
        <taxon>Pseudomonadota</taxon>
        <taxon>Gammaproteobacteria</taxon>
        <taxon>Pseudomonadales</taxon>
        <taxon>Pseudomonadaceae</taxon>
        <taxon>Pseudomonas</taxon>
    </lineage>
</organism>
<dbReference type="AlphaFoldDB" id="A0A1Y3LGR6"/>
<dbReference type="InterPro" id="IPR005829">
    <property type="entry name" value="Sugar_transporter_CS"/>
</dbReference>
<dbReference type="GO" id="GO:0042910">
    <property type="term" value="F:xenobiotic transmembrane transporter activity"/>
    <property type="evidence" value="ECO:0007669"/>
    <property type="project" value="InterPro"/>
</dbReference>
<dbReference type="PROSITE" id="PS50850">
    <property type="entry name" value="MFS"/>
    <property type="match status" value="1"/>
</dbReference>
<dbReference type="NCBIfam" id="TIGR00710">
    <property type="entry name" value="efflux_Bcr_CflA"/>
    <property type="match status" value="1"/>
</dbReference>
<dbReference type="GO" id="GO:1990961">
    <property type="term" value="P:xenobiotic detoxification by transmembrane export across the plasma membrane"/>
    <property type="evidence" value="ECO:0007669"/>
    <property type="project" value="InterPro"/>
</dbReference>
<dbReference type="Proteomes" id="UP000196082">
    <property type="component" value="Unassembled WGS sequence"/>
</dbReference>
<dbReference type="Gene3D" id="1.20.1720.10">
    <property type="entry name" value="Multidrug resistance protein D"/>
    <property type="match status" value="1"/>
</dbReference>
<feature type="transmembrane region" description="Helical" evidence="8">
    <location>
        <begin position="164"/>
        <end position="186"/>
    </location>
</feature>
<dbReference type="InterPro" id="IPR011701">
    <property type="entry name" value="MFS"/>
</dbReference>
<keyword evidence="3 8" id="KW-0813">Transport</keyword>
<feature type="transmembrane region" description="Helical" evidence="8">
    <location>
        <begin position="247"/>
        <end position="269"/>
    </location>
</feature>
<dbReference type="GO" id="GO:0005886">
    <property type="term" value="C:plasma membrane"/>
    <property type="evidence" value="ECO:0007669"/>
    <property type="project" value="UniProtKB-SubCell"/>
</dbReference>
<evidence type="ECO:0000256" key="4">
    <source>
        <dbReference type="ARBA" id="ARBA00022475"/>
    </source>
</evidence>
<evidence type="ECO:0000256" key="8">
    <source>
        <dbReference type="RuleBase" id="RU365088"/>
    </source>
</evidence>
<reference evidence="10 11" key="1">
    <citation type="submission" date="2017-05" db="EMBL/GenBank/DDBJ databases">
        <title>Whole genome sequence of Pseudomonas putida isolate 1312 commercialized as a biostimulant.</title>
        <authorList>
            <person name="Crovadore J."/>
            <person name="Blanc P."/>
            <person name="Chablais R."/>
            <person name="Cochard B."/>
            <person name="Grizard D."/>
            <person name="Lefort F."/>
        </authorList>
    </citation>
    <scope>NUCLEOTIDE SEQUENCE [LARGE SCALE GENOMIC DNA]</scope>
    <source>
        <strain evidence="10 11">1312</strain>
    </source>
</reference>
<feature type="transmembrane region" description="Helical" evidence="8">
    <location>
        <begin position="364"/>
        <end position="384"/>
    </location>
</feature>
<sequence length="395" mass="41655">MSQTKASRHTILRPVLLILLCLLGVFPLDVILPSFPALAEAFRVEATQIAYSVSFFAFGVAMAQLVIGPLSDRVGRKRLLLGGLGVAIAGAVGCLLSSNYEIFMAFRLLQAVGCGSLVLGQALVQDLYSGKQRTAMRILLTSASGLFISVSPVAGAALQQLFGWAGSFSAFIAMASIVILLAWGLLQETPGLRQDNSGIQSYVPMLRDTLYVAYSLQATFAFACHFSFIVIAPLVLMEQLGLTPYQFSVVFIAYGLAYVVGGAVATFLNNRVSAQAQILRGFLLIGTAGATLLIWQWVVGLTVIGLMIPMMLCTAGTTLVRPAAATQALGRYPQQAGAAASLNTTLLFAGGGFAGTLIASAEHLLPMSLGILFMSSALCGCLLLRGLKGNSMQHC</sequence>
<keyword evidence="5 8" id="KW-0812">Transmembrane</keyword>
<dbReference type="PANTHER" id="PTHR43124:SF3">
    <property type="entry name" value="CHLORAMPHENICOL EFFLUX PUMP RV0191"/>
    <property type="match status" value="1"/>
</dbReference>
<evidence type="ECO:0000313" key="11">
    <source>
        <dbReference type="Proteomes" id="UP000196082"/>
    </source>
</evidence>
<dbReference type="InterPro" id="IPR036259">
    <property type="entry name" value="MFS_trans_sf"/>
</dbReference>
<accession>A0A1Y3LGR6</accession>
<dbReference type="Pfam" id="PF07690">
    <property type="entry name" value="MFS_1"/>
    <property type="match status" value="1"/>
</dbReference>
<evidence type="ECO:0000256" key="2">
    <source>
        <dbReference type="ARBA" id="ARBA00006236"/>
    </source>
</evidence>
<evidence type="ECO:0000259" key="9">
    <source>
        <dbReference type="PROSITE" id="PS50850"/>
    </source>
</evidence>
<feature type="transmembrane region" description="Helical" evidence="8">
    <location>
        <begin position="104"/>
        <end position="124"/>
    </location>
</feature>
<dbReference type="PROSITE" id="PS00216">
    <property type="entry name" value="SUGAR_TRANSPORT_1"/>
    <property type="match status" value="1"/>
</dbReference>
<evidence type="ECO:0000256" key="1">
    <source>
        <dbReference type="ARBA" id="ARBA00004651"/>
    </source>
</evidence>
<feature type="transmembrane region" description="Helical" evidence="8">
    <location>
        <begin position="304"/>
        <end position="324"/>
    </location>
</feature>
<feature type="domain" description="Major facilitator superfamily (MFS) profile" evidence="9">
    <location>
        <begin position="13"/>
        <end position="392"/>
    </location>
</feature>
<feature type="transmembrane region" description="Helical" evidence="8">
    <location>
        <begin position="136"/>
        <end position="158"/>
    </location>
</feature>
<comment type="caution">
    <text evidence="10">The sequence shown here is derived from an EMBL/GenBank/DDBJ whole genome shotgun (WGS) entry which is preliminary data.</text>
</comment>
<feature type="transmembrane region" description="Helical" evidence="8">
    <location>
        <begin position="281"/>
        <end position="298"/>
    </location>
</feature>
<dbReference type="RefSeq" id="WP_086975421.1">
    <property type="nucleotide sequence ID" value="NZ_NFSB01000067.1"/>
</dbReference>
<proteinExistence type="inferred from homology"/>
<keyword evidence="7 8" id="KW-0472">Membrane</keyword>
<keyword evidence="4" id="KW-1003">Cell membrane</keyword>
<dbReference type="SUPFAM" id="SSF103473">
    <property type="entry name" value="MFS general substrate transporter"/>
    <property type="match status" value="1"/>
</dbReference>
<name>A0A1Y3LGR6_PSEPU</name>
<gene>
    <name evidence="10" type="ORF">B8W72_08960</name>
</gene>
<dbReference type="PANTHER" id="PTHR43124">
    <property type="entry name" value="PURINE EFFLUX PUMP PBUE"/>
    <property type="match status" value="1"/>
</dbReference>
<feature type="transmembrane region" description="Helical" evidence="8">
    <location>
        <begin position="79"/>
        <end position="98"/>
    </location>
</feature>
<keyword evidence="6 8" id="KW-1133">Transmembrane helix</keyword>